<keyword evidence="10" id="KW-1185">Reference proteome</keyword>
<keyword evidence="4" id="KW-1134">Transmembrane beta strand</keyword>
<dbReference type="Proteomes" id="UP001221366">
    <property type="component" value="Unassembled WGS sequence"/>
</dbReference>
<keyword evidence="3" id="KW-0813">Transport</keyword>
<accession>A0ABT5Y2P5</accession>
<keyword evidence="7" id="KW-0998">Cell outer membrane</keyword>
<proteinExistence type="inferred from homology"/>
<evidence type="ECO:0000256" key="8">
    <source>
        <dbReference type="SAM" id="Coils"/>
    </source>
</evidence>
<evidence type="ECO:0000256" key="6">
    <source>
        <dbReference type="ARBA" id="ARBA00023136"/>
    </source>
</evidence>
<dbReference type="RefSeq" id="WP_275616874.1">
    <property type="nucleotide sequence ID" value="NZ_JARFVB010000014.1"/>
</dbReference>
<evidence type="ECO:0000256" key="2">
    <source>
        <dbReference type="ARBA" id="ARBA00007613"/>
    </source>
</evidence>
<dbReference type="Gene3D" id="1.20.1600.10">
    <property type="entry name" value="Outer membrane efflux proteins (OEP)"/>
    <property type="match status" value="1"/>
</dbReference>
<feature type="coiled-coil region" evidence="8">
    <location>
        <begin position="161"/>
        <end position="212"/>
    </location>
</feature>
<dbReference type="InterPro" id="IPR003423">
    <property type="entry name" value="OMP_efflux"/>
</dbReference>
<evidence type="ECO:0000313" key="10">
    <source>
        <dbReference type="Proteomes" id="UP001221366"/>
    </source>
</evidence>
<dbReference type="SUPFAM" id="SSF56954">
    <property type="entry name" value="Outer membrane efflux proteins (OEP)"/>
    <property type="match status" value="1"/>
</dbReference>
<keyword evidence="5" id="KW-0812">Transmembrane</keyword>
<reference evidence="9 10" key="1">
    <citation type="submission" date="2023-03" db="EMBL/GenBank/DDBJ databases">
        <title>Muricauda XX sp. nov. and Muricauda XXX sp. nov., two novel species isolated from Okinawa Trough.</title>
        <authorList>
            <person name="Cao W."/>
            <person name="Deng X."/>
        </authorList>
    </citation>
    <scope>NUCLEOTIDE SEQUENCE [LARGE SCALE GENOMIC DNA]</scope>
    <source>
        <strain evidence="9 10">334s03</strain>
    </source>
</reference>
<evidence type="ECO:0000256" key="4">
    <source>
        <dbReference type="ARBA" id="ARBA00022452"/>
    </source>
</evidence>
<evidence type="ECO:0000256" key="3">
    <source>
        <dbReference type="ARBA" id="ARBA00022448"/>
    </source>
</evidence>
<keyword evidence="8" id="KW-0175">Coiled coil</keyword>
<evidence type="ECO:0000256" key="5">
    <source>
        <dbReference type="ARBA" id="ARBA00022692"/>
    </source>
</evidence>
<comment type="caution">
    <text evidence="9">The sequence shown here is derived from an EMBL/GenBank/DDBJ whole genome shotgun (WGS) entry which is preliminary data.</text>
</comment>
<dbReference type="Pfam" id="PF02321">
    <property type="entry name" value="OEP"/>
    <property type="match status" value="2"/>
</dbReference>
<dbReference type="InterPro" id="IPR051906">
    <property type="entry name" value="TolC-like"/>
</dbReference>
<evidence type="ECO:0000256" key="1">
    <source>
        <dbReference type="ARBA" id="ARBA00004442"/>
    </source>
</evidence>
<dbReference type="EMBL" id="JARFVB010000014">
    <property type="protein sequence ID" value="MDF0717725.1"/>
    <property type="molecule type" value="Genomic_DNA"/>
</dbReference>
<evidence type="ECO:0000313" key="9">
    <source>
        <dbReference type="EMBL" id="MDF0717725.1"/>
    </source>
</evidence>
<organism evidence="9 10">
    <name type="scientific">Flagellimonas yonaguniensis</name>
    <dbReference type="NCBI Taxonomy" id="3031325"/>
    <lineage>
        <taxon>Bacteria</taxon>
        <taxon>Pseudomonadati</taxon>
        <taxon>Bacteroidota</taxon>
        <taxon>Flavobacteriia</taxon>
        <taxon>Flavobacteriales</taxon>
        <taxon>Flavobacteriaceae</taxon>
        <taxon>Flagellimonas</taxon>
    </lineage>
</organism>
<dbReference type="PANTHER" id="PTHR30026:SF20">
    <property type="entry name" value="OUTER MEMBRANE PROTEIN TOLC"/>
    <property type="match status" value="1"/>
</dbReference>
<protein>
    <submittedName>
        <fullName evidence="9">TolC family protein</fullName>
    </submittedName>
</protein>
<evidence type="ECO:0000256" key="7">
    <source>
        <dbReference type="ARBA" id="ARBA00023237"/>
    </source>
</evidence>
<comment type="subcellular location">
    <subcellularLocation>
        <location evidence="1">Cell outer membrane</location>
    </subcellularLocation>
</comment>
<sequence length="437" mass="49131">MKVHQLFFVLTAFVWGQGILAQDSIPLSLGDALELALEKNTDVHIALEQANVSEFALREAKGNFLPKLSLNASYNRNIDRQVIFLPEPFGTGGPTKLGFDNDYSSSLNLSLPVYSNFNFANKRLSRTRYDLQKEIARGIRHSVENNTKKAYFNYAIAQEIVRVQQERLSNAEETVADIQKRVEQGTLTDYDLTSAKVQVATAKNNLLEAQSNIIPLANTLKLLLGLDEGDILKLTEPITLTEPGIPVGENLGQILENNSQLKQLELDIELNKDQIDVTKSAYFPTLTAIGNYNYVAQADDFKVADYDWVQTSLVGLQLRFDIFNGTITKNKVAQAKINKEIAEEQRDFTTKEYRMRHGELLSQLRLSREKVAVQQENMALTEEALALSKKRYELGVGTLLEVNDAELSHTGARLNWLQAISNYKSAYYDYQLLIGGE</sequence>
<gene>
    <name evidence="9" type="ORF">PY092_16295</name>
</gene>
<dbReference type="PANTHER" id="PTHR30026">
    <property type="entry name" value="OUTER MEMBRANE PROTEIN TOLC"/>
    <property type="match status" value="1"/>
</dbReference>
<name>A0ABT5Y2P5_9FLAO</name>
<comment type="similarity">
    <text evidence="2">Belongs to the outer membrane factor (OMF) (TC 1.B.17) family.</text>
</comment>
<keyword evidence="6" id="KW-0472">Membrane</keyword>